<dbReference type="GO" id="GO:0005524">
    <property type="term" value="F:ATP binding"/>
    <property type="evidence" value="ECO:0007669"/>
    <property type="project" value="UniProtKB-KW"/>
</dbReference>
<protein>
    <submittedName>
        <fullName evidence="6">Putative ABC transporter ATP-binding protein</fullName>
    </submittedName>
</protein>
<name>X0R9E7_RHOWR</name>
<evidence type="ECO:0000256" key="1">
    <source>
        <dbReference type="ARBA" id="ARBA00022448"/>
    </source>
</evidence>
<evidence type="ECO:0000313" key="6">
    <source>
        <dbReference type="EMBL" id="GAF47615.1"/>
    </source>
</evidence>
<evidence type="ECO:0000256" key="4">
    <source>
        <dbReference type="SAM" id="MobiDB-lite"/>
    </source>
</evidence>
<dbReference type="Gene3D" id="3.40.50.300">
    <property type="entry name" value="P-loop containing nucleotide triphosphate hydrolases"/>
    <property type="match status" value="1"/>
</dbReference>
<gene>
    <name evidence="6" type="ORF">RW1_043_00500</name>
</gene>
<dbReference type="PANTHER" id="PTHR42788:SF13">
    <property type="entry name" value="ALIPHATIC SULFONATES IMPORT ATP-BINDING PROTEIN SSUB"/>
    <property type="match status" value="1"/>
</dbReference>
<keyword evidence="3 6" id="KW-0067">ATP-binding</keyword>
<dbReference type="SMART" id="SM00382">
    <property type="entry name" value="AAA"/>
    <property type="match status" value="1"/>
</dbReference>
<dbReference type="Pfam" id="PF00005">
    <property type="entry name" value="ABC_tran"/>
    <property type="match status" value="1"/>
</dbReference>
<dbReference type="PANTHER" id="PTHR42788">
    <property type="entry name" value="TAURINE IMPORT ATP-BINDING PROTEIN-RELATED"/>
    <property type="match status" value="1"/>
</dbReference>
<sequence>MVTDSEVKQSVSTAAGEGSGTDGLAVRIRGLNHWFIPPTNVAPKLIIDGVDLDIPQKQFVAIIGSSGCGKTTLLNLVAGIDSPRMGTVESLSPEGKRLKQSDGGLGYMFARDALLPWRNLVKNVEYGLEVRGVPKPQRQAAAKRSIEIVGLTGSEHKYPAELSQGMRQRASLARILTADPSFLLMDEPFSALDAETKMDMQSEFSRIWELRPRTVLFVTHDITEAPLLADRVLIMSQGKIVRDIKVPFERPRIVDELRFDQAYVDFVHSLRDEFSNWSSLGRRAG</sequence>
<dbReference type="OrthoDB" id="8773773at2"/>
<dbReference type="PROSITE" id="PS50893">
    <property type="entry name" value="ABC_TRANSPORTER_2"/>
    <property type="match status" value="1"/>
</dbReference>
<dbReference type="PROSITE" id="PS00211">
    <property type="entry name" value="ABC_TRANSPORTER_1"/>
    <property type="match status" value="1"/>
</dbReference>
<dbReference type="InterPro" id="IPR003439">
    <property type="entry name" value="ABC_transporter-like_ATP-bd"/>
</dbReference>
<reference evidence="6 7" key="1">
    <citation type="submission" date="2014-02" db="EMBL/GenBank/DDBJ databases">
        <title>Whole genome shotgun sequence of Rhodococcus wratislaviensis NBRC 100605.</title>
        <authorList>
            <person name="Hosoyama A."/>
            <person name="Tsuchikane K."/>
            <person name="Yoshida I."/>
            <person name="Ohji S."/>
            <person name="Ichikawa N."/>
            <person name="Yamazoe A."/>
            <person name="Fujita N."/>
        </authorList>
    </citation>
    <scope>NUCLEOTIDE SEQUENCE [LARGE SCALE GENOMIC DNA]</scope>
    <source>
        <strain evidence="6 7">NBRC 100605</strain>
    </source>
</reference>
<evidence type="ECO:0000256" key="3">
    <source>
        <dbReference type="ARBA" id="ARBA00022840"/>
    </source>
</evidence>
<keyword evidence="7" id="KW-1185">Reference proteome</keyword>
<dbReference type="GO" id="GO:0016887">
    <property type="term" value="F:ATP hydrolysis activity"/>
    <property type="evidence" value="ECO:0007669"/>
    <property type="project" value="InterPro"/>
</dbReference>
<evidence type="ECO:0000256" key="2">
    <source>
        <dbReference type="ARBA" id="ARBA00022741"/>
    </source>
</evidence>
<dbReference type="InterPro" id="IPR003593">
    <property type="entry name" value="AAA+_ATPase"/>
</dbReference>
<evidence type="ECO:0000259" key="5">
    <source>
        <dbReference type="PROSITE" id="PS50893"/>
    </source>
</evidence>
<feature type="region of interest" description="Disordered" evidence="4">
    <location>
        <begin position="1"/>
        <end position="20"/>
    </location>
</feature>
<comment type="caution">
    <text evidence="6">The sequence shown here is derived from an EMBL/GenBank/DDBJ whole genome shotgun (WGS) entry which is preliminary data.</text>
</comment>
<dbReference type="SUPFAM" id="SSF52540">
    <property type="entry name" value="P-loop containing nucleoside triphosphate hydrolases"/>
    <property type="match status" value="1"/>
</dbReference>
<dbReference type="CDD" id="cd03293">
    <property type="entry name" value="ABC_NrtD_SsuB_transporters"/>
    <property type="match status" value="1"/>
</dbReference>
<proteinExistence type="predicted"/>
<dbReference type="EMBL" id="BAWF01000043">
    <property type="protein sequence ID" value="GAF47615.1"/>
    <property type="molecule type" value="Genomic_DNA"/>
</dbReference>
<dbReference type="Proteomes" id="UP000019491">
    <property type="component" value="Unassembled WGS sequence"/>
</dbReference>
<accession>X0R9E7</accession>
<dbReference type="AlphaFoldDB" id="X0R9E7"/>
<dbReference type="InterPro" id="IPR050166">
    <property type="entry name" value="ABC_transporter_ATP-bind"/>
</dbReference>
<dbReference type="InterPro" id="IPR027417">
    <property type="entry name" value="P-loop_NTPase"/>
</dbReference>
<evidence type="ECO:0000313" key="7">
    <source>
        <dbReference type="Proteomes" id="UP000019491"/>
    </source>
</evidence>
<feature type="domain" description="ABC transporter" evidence="5">
    <location>
        <begin position="28"/>
        <end position="262"/>
    </location>
</feature>
<keyword evidence="2" id="KW-0547">Nucleotide-binding</keyword>
<organism evidence="6 7">
    <name type="scientific">Rhodococcus wratislaviensis NBRC 100605</name>
    <dbReference type="NCBI Taxonomy" id="1219028"/>
    <lineage>
        <taxon>Bacteria</taxon>
        <taxon>Bacillati</taxon>
        <taxon>Actinomycetota</taxon>
        <taxon>Actinomycetes</taxon>
        <taxon>Mycobacteriales</taxon>
        <taxon>Nocardiaceae</taxon>
        <taxon>Rhodococcus</taxon>
    </lineage>
</organism>
<dbReference type="InterPro" id="IPR017871">
    <property type="entry name" value="ABC_transporter-like_CS"/>
</dbReference>
<keyword evidence="1" id="KW-0813">Transport</keyword>
<dbReference type="RefSeq" id="WP_081792535.1">
    <property type="nucleotide sequence ID" value="NZ_BAWF01000043.1"/>
</dbReference>